<dbReference type="EMBL" id="BTSY01000003">
    <property type="protein sequence ID" value="GMT21251.1"/>
    <property type="molecule type" value="Genomic_DNA"/>
</dbReference>
<proteinExistence type="predicted"/>
<keyword evidence="2" id="KW-1015">Disulfide bond</keyword>
<dbReference type="Proteomes" id="UP001432322">
    <property type="component" value="Unassembled WGS sequence"/>
</dbReference>
<dbReference type="AlphaFoldDB" id="A0AAV5VP86"/>
<feature type="non-terminal residue" evidence="5">
    <location>
        <position position="486"/>
    </location>
</feature>
<evidence type="ECO:0000313" key="6">
    <source>
        <dbReference type="Proteomes" id="UP001432322"/>
    </source>
</evidence>
<name>A0AAV5VP86_9BILA</name>
<dbReference type="PANTHER" id="PTHR24251">
    <property type="entry name" value="OVOCHYMASE-RELATED"/>
    <property type="match status" value="1"/>
</dbReference>
<dbReference type="InterPro" id="IPR035914">
    <property type="entry name" value="Sperma_CUB_dom_sf"/>
</dbReference>
<keyword evidence="6" id="KW-1185">Reference proteome</keyword>
<dbReference type="Gene3D" id="2.60.120.290">
    <property type="entry name" value="Spermadhesin, CUB domain"/>
    <property type="match status" value="2"/>
</dbReference>
<evidence type="ECO:0000256" key="3">
    <source>
        <dbReference type="PROSITE-ProRule" id="PRU00059"/>
    </source>
</evidence>
<dbReference type="InterPro" id="IPR000859">
    <property type="entry name" value="CUB_dom"/>
</dbReference>
<dbReference type="PROSITE" id="PS01180">
    <property type="entry name" value="CUB"/>
    <property type="match status" value="1"/>
</dbReference>
<comment type="caution">
    <text evidence="3">Lacks conserved residue(s) required for the propagation of feature annotation.</text>
</comment>
<dbReference type="SMART" id="SM00042">
    <property type="entry name" value="CUB"/>
    <property type="match status" value="1"/>
</dbReference>
<evidence type="ECO:0000313" key="5">
    <source>
        <dbReference type="EMBL" id="GMT21251.1"/>
    </source>
</evidence>
<evidence type="ECO:0000256" key="1">
    <source>
        <dbReference type="ARBA" id="ARBA00022737"/>
    </source>
</evidence>
<sequence>NTDGTLVVPIKHQKQYGIHRSSSSFVHIHLVPDYARLADHSANNVTTASFPPFIIKWTAVDDSSCGASITWDEKNWPFEGSIQFPGFPNAYNPHTSCQWQLNSALENRGQLNFKLSFEYFDIPAKTCDENFIRISAKTGHRQKLNSRKMCNRRSDNVGEPIVLSMADSVSISFLSSDRIGGGFSLNYKLDCDNFVDDHAYISSLDINIHYECITTIVAKHNEWIVVKFVEISDDLVCNNRESTETLTINDNPIFSMTHPNRRLRPLIYKGIQNAALKYSSNGNSSFIVIVRKTTEPDCFRVYDQTSEYAGRIEIESAQSQSCTIQITTAGRIRYRITNIDFGANRTAFCTPRIYVYDYYVGADPPFFGNQLQRICEADDSDWVASDEEMITIIAESDRNTSVTPSFTVEWEVIHNVCNKTFSEPAGFIIFDDEYLHRDCQFLIKFESDHNIALKVNSMNIPCGHGNLMIRNGQSIESPLLNSIGHQ</sequence>
<dbReference type="SUPFAM" id="SSF49854">
    <property type="entry name" value="Spermadhesin, CUB domain"/>
    <property type="match status" value="2"/>
</dbReference>
<accession>A0AAV5VP86</accession>
<feature type="domain" description="CUB" evidence="4">
    <location>
        <begin position="65"/>
        <end position="190"/>
    </location>
</feature>
<evidence type="ECO:0000259" key="4">
    <source>
        <dbReference type="PROSITE" id="PS01180"/>
    </source>
</evidence>
<keyword evidence="1" id="KW-0677">Repeat</keyword>
<reference evidence="5" key="1">
    <citation type="submission" date="2023-10" db="EMBL/GenBank/DDBJ databases">
        <title>Genome assembly of Pristionchus species.</title>
        <authorList>
            <person name="Yoshida K."/>
            <person name="Sommer R.J."/>
        </authorList>
    </citation>
    <scope>NUCLEOTIDE SEQUENCE</scope>
    <source>
        <strain evidence="5">RS5133</strain>
    </source>
</reference>
<gene>
    <name evidence="5" type="ORF">PFISCL1PPCAC_12548</name>
</gene>
<evidence type="ECO:0000256" key="2">
    <source>
        <dbReference type="ARBA" id="ARBA00023157"/>
    </source>
</evidence>
<dbReference type="CDD" id="cd00041">
    <property type="entry name" value="CUB"/>
    <property type="match status" value="1"/>
</dbReference>
<comment type="caution">
    <text evidence="5">The sequence shown here is derived from an EMBL/GenBank/DDBJ whole genome shotgun (WGS) entry which is preliminary data.</text>
</comment>
<dbReference type="Pfam" id="PF00431">
    <property type="entry name" value="CUB"/>
    <property type="match status" value="1"/>
</dbReference>
<protein>
    <recommendedName>
        <fullName evidence="4">CUB domain-containing protein</fullName>
    </recommendedName>
</protein>
<feature type="non-terminal residue" evidence="5">
    <location>
        <position position="1"/>
    </location>
</feature>
<organism evidence="5 6">
    <name type="scientific">Pristionchus fissidentatus</name>
    <dbReference type="NCBI Taxonomy" id="1538716"/>
    <lineage>
        <taxon>Eukaryota</taxon>
        <taxon>Metazoa</taxon>
        <taxon>Ecdysozoa</taxon>
        <taxon>Nematoda</taxon>
        <taxon>Chromadorea</taxon>
        <taxon>Rhabditida</taxon>
        <taxon>Rhabditina</taxon>
        <taxon>Diplogasteromorpha</taxon>
        <taxon>Diplogasteroidea</taxon>
        <taxon>Neodiplogasteridae</taxon>
        <taxon>Pristionchus</taxon>
    </lineage>
</organism>